<evidence type="ECO:0000259" key="1">
    <source>
        <dbReference type="Pfam" id="PF01968"/>
    </source>
</evidence>
<evidence type="ECO:0000313" key="4">
    <source>
        <dbReference type="EMBL" id="PMR76483.1"/>
    </source>
</evidence>
<dbReference type="InterPro" id="IPR049517">
    <property type="entry name" value="ACX-like_C"/>
</dbReference>
<dbReference type="OrthoDB" id="9768323at2"/>
<dbReference type="Pfam" id="PF01968">
    <property type="entry name" value="Hydantoinase_A"/>
    <property type="match status" value="1"/>
</dbReference>
<protein>
    <submittedName>
        <fullName evidence="4">Hydantoinase</fullName>
    </submittedName>
</protein>
<dbReference type="InterPro" id="IPR045079">
    <property type="entry name" value="Oxoprolinase-like"/>
</dbReference>
<dbReference type="Gene3D" id="3.30.420.40">
    <property type="match status" value="1"/>
</dbReference>
<dbReference type="InterPro" id="IPR008040">
    <property type="entry name" value="Hydant_A_N"/>
</dbReference>
<dbReference type="InterPro" id="IPR002821">
    <property type="entry name" value="Hydantoinase_A"/>
</dbReference>
<comment type="caution">
    <text evidence="4">The sequence shown here is derived from an EMBL/GenBank/DDBJ whole genome shotgun (WGS) entry which is preliminary data.</text>
</comment>
<dbReference type="GO" id="GO:0017168">
    <property type="term" value="F:5-oxoprolinase (ATP-hydrolyzing) activity"/>
    <property type="evidence" value="ECO:0007669"/>
    <property type="project" value="TreeGrafter"/>
</dbReference>
<evidence type="ECO:0000313" key="5">
    <source>
        <dbReference type="Proteomes" id="UP000235803"/>
    </source>
</evidence>
<dbReference type="GO" id="GO:0005829">
    <property type="term" value="C:cytosol"/>
    <property type="evidence" value="ECO:0007669"/>
    <property type="project" value="TreeGrafter"/>
</dbReference>
<accession>A0A2N7U7T5</accession>
<proteinExistence type="predicted"/>
<dbReference type="GO" id="GO:0006749">
    <property type="term" value="P:glutathione metabolic process"/>
    <property type="evidence" value="ECO:0007669"/>
    <property type="project" value="TreeGrafter"/>
</dbReference>
<feature type="domain" description="Hydantoinase/oxoprolinase N-terminal" evidence="2">
    <location>
        <begin position="10"/>
        <end position="186"/>
    </location>
</feature>
<dbReference type="Pfam" id="PF19278">
    <property type="entry name" value="Hydant_A_C"/>
    <property type="match status" value="1"/>
</dbReference>
<gene>
    <name evidence="4" type="ORF">C1H69_05415</name>
</gene>
<sequence>MNTMTQPTYRLGVDIGGTFTDIVMIGETGEVFSKKLLSTPRDYSEAIENGCRELMAEIGVSAAQIREFVHATTVATNTIIERKGARVALVTTEGFRDVLEIARFRTPKLYDIDYRKPDPLVPRDRRFEVGERIGADGAVVTPLDEGGFEALAQAIEASQAESVAITLINAHVNAEHEQRIARFLRQRLPELVVTASSDLVPQIGEYERTSTTVVNAYLRPIVTRYVESLQRRLEAIGIGAPLMIMQSSGGIAPGHLVKDQPITIIESGPAAGVLGGARLASHLGLGDLLVFDMGGTTAKATLADNGTYSVSPETEVGGEPVLGTRMIRGAGYPVQVPTIDIAEVGAGGGSLASVDSAGGIRVGPRSAGSEPGPVAYGRGGTQPTVTDANLMLGYLNPQALVGGDLELDHEGTRRAFERLASELSVAETEAAYGVHLIANATMLRALRGVSSEKGRDPSQFTLMAIGGNGPVHACSLAESAAVERIVIPPVAGLYSALGMLFADVEHQLLHAFYRRRDETGAAELQAAIDELLSRGAALLSRQGFAADKQELRIEIDIKYAGQTSPLTVPLASACIDAAALAKLDDDFHALHAETFGYASPNEPLQFVAVKAVCHGIPEHPRMPERCRRGNERSLGASVRRAYFGDAGWHDTPVITRTELAEGPRQGPLIVEEYDTTCVIRPGWVASLDSWNCLHATRRQEAAQ</sequence>
<dbReference type="PANTHER" id="PTHR11365:SF23">
    <property type="entry name" value="HYPOTHETICAL 5-OXOPROLINASE (EUROFUNG)-RELATED"/>
    <property type="match status" value="1"/>
</dbReference>
<dbReference type="InterPro" id="IPR043129">
    <property type="entry name" value="ATPase_NBD"/>
</dbReference>
<reference evidence="4 5" key="1">
    <citation type="submission" date="2018-01" db="EMBL/GenBank/DDBJ databases">
        <title>Halomonas endophytica sp. nov., isolated from storage liquid in the stems of Populus euphratica.</title>
        <authorList>
            <person name="Chen C."/>
        </authorList>
    </citation>
    <scope>NUCLEOTIDE SEQUENCE [LARGE SCALE GENOMIC DNA]</scope>
    <source>
        <strain evidence="4 5">MC28</strain>
    </source>
</reference>
<dbReference type="Pfam" id="PF05378">
    <property type="entry name" value="Hydant_A_N"/>
    <property type="match status" value="1"/>
</dbReference>
<dbReference type="EMBL" id="PNRF01000012">
    <property type="protein sequence ID" value="PMR76483.1"/>
    <property type="molecule type" value="Genomic_DNA"/>
</dbReference>
<evidence type="ECO:0000259" key="2">
    <source>
        <dbReference type="Pfam" id="PF05378"/>
    </source>
</evidence>
<feature type="domain" description="Acetophenone carboxylase-like C-terminal" evidence="3">
    <location>
        <begin position="519"/>
        <end position="695"/>
    </location>
</feature>
<name>A0A2N7U7T5_9GAMM</name>
<evidence type="ECO:0000259" key="3">
    <source>
        <dbReference type="Pfam" id="PF19278"/>
    </source>
</evidence>
<keyword evidence="5" id="KW-1185">Reference proteome</keyword>
<dbReference type="AlphaFoldDB" id="A0A2N7U7T5"/>
<dbReference type="Proteomes" id="UP000235803">
    <property type="component" value="Unassembled WGS sequence"/>
</dbReference>
<organism evidence="4 5">
    <name type="scientific">Billgrantia endophytica</name>
    <dbReference type="NCBI Taxonomy" id="2033802"/>
    <lineage>
        <taxon>Bacteria</taxon>
        <taxon>Pseudomonadati</taxon>
        <taxon>Pseudomonadota</taxon>
        <taxon>Gammaproteobacteria</taxon>
        <taxon>Oceanospirillales</taxon>
        <taxon>Halomonadaceae</taxon>
        <taxon>Billgrantia</taxon>
    </lineage>
</organism>
<dbReference type="SUPFAM" id="SSF53067">
    <property type="entry name" value="Actin-like ATPase domain"/>
    <property type="match status" value="1"/>
</dbReference>
<feature type="domain" description="Hydantoinase A/oxoprolinase" evidence="1">
    <location>
        <begin position="208"/>
        <end position="507"/>
    </location>
</feature>
<dbReference type="PANTHER" id="PTHR11365">
    <property type="entry name" value="5-OXOPROLINASE RELATED"/>
    <property type="match status" value="1"/>
</dbReference>